<reference evidence="1 2" key="2">
    <citation type="submission" date="2023-12" db="EMBL/GenBank/DDBJ databases">
        <title>Description of an unclassified Opitutus bacterium of Verrucomicrobiota.</title>
        <authorList>
            <person name="Zhang D.-F."/>
        </authorList>
    </citation>
    <scope>NUCLEOTIDE SEQUENCE [LARGE SCALE GENOMIC DNA]</scope>
    <source>
        <strain evidence="1 2">WL0086</strain>
    </source>
</reference>
<organism evidence="1 2">
    <name type="scientific">Actomonas aquatica</name>
    <dbReference type="NCBI Taxonomy" id="2866162"/>
    <lineage>
        <taxon>Bacteria</taxon>
        <taxon>Pseudomonadati</taxon>
        <taxon>Verrucomicrobiota</taxon>
        <taxon>Opitutia</taxon>
        <taxon>Opitutales</taxon>
        <taxon>Opitutaceae</taxon>
        <taxon>Actomonas</taxon>
    </lineage>
</organism>
<dbReference type="EMBL" id="CP139781">
    <property type="protein sequence ID" value="WRQ89974.1"/>
    <property type="molecule type" value="Genomic_DNA"/>
</dbReference>
<dbReference type="RefSeq" id="WP_221032101.1">
    <property type="nucleotide sequence ID" value="NZ_CP139781.1"/>
</dbReference>
<name>A0ABZ1CEJ7_9BACT</name>
<dbReference type="InterPro" id="IPR012341">
    <property type="entry name" value="6hp_glycosidase-like_sf"/>
</dbReference>
<dbReference type="InterPro" id="IPR008928">
    <property type="entry name" value="6-hairpin_glycosidase_sf"/>
</dbReference>
<protein>
    <submittedName>
        <fullName evidence="1">Uncharacterized protein</fullName>
    </submittedName>
</protein>
<dbReference type="SUPFAM" id="SSF48208">
    <property type="entry name" value="Six-hairpin glycosidases"/>
    <property type="match status" value="1"/>
</dbReference>
<evidence type="ECO:0000313" key="2">
    <source>
        <dbReference type="Proteomes" id="UP000738431"/>
    </source>
</evidence>
<sequence>MTSWLPWRFLISRIARRRGFLDPVTVLARLRQFSQPSEVQEPIELIRAGVAFHARGLVNTKVLQNNLDWVWPYWASRQFDPTDPAFLPRAFSFTHVNLTHRNWTALGLPGMDAYPIVDPRGLVTPLLDGWSIDWWFLPRAHDEDVPALFPSRCREADQQLHLEPELEVRTTTADATGTQLVTRARVRPSALNSRVPELVLDAALTAAHDGYLACAIRPANPEGVSFIDELKLVEDTLHVNGTEALQWSQPPRWVTSNYERGDIAGIAHHEGIPERTPPTVSCPAGLATGAALFPVQAGTPISIEARMPLPETELKRQPTTPELTWSEALAAAPRIKSPDTHWNFLHDAALHTLHLLSPHDIYPGPYTYRRFWFRDACLILNALLAANEIDRARALLETFPERQKSDGYFHSQEGEWDANGQVLWIADRVEQAGGHLLPQKLWRDLARGADWFRLKRLHADGKPHDGLLPPGFSAEHLGPNDYYYWDDLWALAGLRAAAQMATRRGETQAAQTWTNEADNLAHALQRSFAKIPADVTRHGVPASPYRRMDSGAIGTMVGDYPLQLDELGPEHFTRTADWLSEHCLHRDGFFQDMIHSGVNAYLTLDLAQTLLRHDDPRYLRLVQAVADAASPTGQWPEAIHPHTGGGCMGDGQHAWAAAEWMLMMRALFVREERDHLVIGAGLPAAWFDQRETNELHYGPTATKWGPVTVSLQRSESGSTWRVKVTGDWHGEAPRMEVTIPCFQTFALAKEQNPVALERA</sequence>
<keyword evidence="2" id="KW-1185">Reference proteome</keyword>
<dbReference type="Gene3D" id="1.50.10.10">
    <property type="match status" value="1"/>
</dbReference>
<dbReference type="Proteomes" id="UP000738431">
    <property type="component" value="Chromosome"/>
</dbReference>
<accession>A0ABZ1CEJ7</accession>
<evidence type="ECO:0000313" key="1">
    <source>
        <dbReference type="EMBL" id="WRQ89974.1"/>
    </source>
</evidence>
<reference evidence="1 2" key="1">
    <citation type="submission" date="2021-08" db="EMBL/GenBank/DDBJ databases">
        <authorList>
            <person name="Zhang D."/>
            <person name="Zhang A."/>
            <person name="Wang L."/>
        </authorList>
    </citation>
    <scope>NUCLEOTIDE SEQUENCE [LARGE SCALE GENOMIC DNA]</scope>
    <source>
        <strain evidence="1 2">WL0086</strain>
    </source>
</reference>
<gene>
    <name evidence="1" type="ORF">K1X11_011195</name>
</gene>
<proteinExistence type="predicted"/>